<sequence length="377" mass="40117">MFRHLGAIGALALALLLPACGGSDGGTRDIQVRLIGEQRVANTLQVDGTLVGGLSGIDFDPRANTWVLLSDDRSDKNPARFYTARLQYDLSSFGPVEFVRGTALRQADGGTYPGRSTAAAGQTVPDPEAVRVDPRDGSLWWTSEGDRNLGLDPFVMHADAGGRAIAALPLPPAFKVSPTAQTGTRNNAAFEGLTLSADGETLWAGMEAPLYQDGPLPTPTAGATARLLQYSRSGAVLRQLAYPLDPIQGTPAPGKNGDNGLSEMLAVDGDRFLVLERSGVQGSDDRYRMDIRLYEVDTRGASDVAGIASLASAPFTPVRKRLVAHLNRLGLPTVDNIEGMAWGPRLANGRRSLVLVSDNNFSDTQVTQFLAFEVVSE</sequence>
<keyword evidence="4" id="KW-1185">Reference proteome</keyword>
<dbReference type="AlphaFoldDB" id="A0A1I1X9C4"/>
<dbReference type="RefSeq" id="WP_092954732.1">
    <property type="nucleotide sequence ID" value="NZ_FOMQ01000012.1"/>
</dbReference>
<dbReference type="PANTHER" id="PTHR37957:SF1">
    <property type="entry name" value="PHYTASE-LIKE DOMAIN-CONTAINING PROTEIN"/>
    <property type="match status" value="1"/>
</dbReference>
<accession>A0A1I1X9C4</accession>
<reference evidence="4" key="1">
    <citation type="submission" date="2016-10" db="EMBL/GenBank/DDBJ databases">
        <authorList>
            <person name="Varghese N."/>
            <person name="Submissions S."/>
        </authorList>
    </citation>
    <scope>NUCLEOTIDE SEQUENCE [LARGE SCALE GENOMIC DNA]</scope>
    <source>
        <strain evidence="4">DSM 7481</strain>
    </source>
</reference>
<feature type="chain" id="PRO_5011594861" evidence="1">
    <location>
        <begin position="22"/>
        <end position="377"/>
    </location>
</feature>
<dbReference type="InterPro" id="IPR027372">
    <property type="entry name" value="Phytase-like_dom"/>
</dbReference>
<organism evidence="3 4">
    <name type="scientific">Paracidovorax konjaci</name>
    <dbReference type="NCBI Taxonomy" id="32040"/>
    <lineage>
        <taxon>Bacteria</taxon>
        <taxon>Pseudomonadati</taxon>
        <taxon>Pseudomonadota</taxon>
        <taxon>Betaproteobacteria</taxon>
        <taxon>Burkholderiales</taxon>
        <taxon>Comamonadaceae</taxon>
        <taxon>Paracidovorax</taxon>
    </lineage>
</organism>
<evidence type="ECO:0000313" key="3">
    <source>
        <dbReference type="EMBL" id="SFE03218.1"/>
    </source>
</evidence>
<dbReference type="Proteomes" id="UP000199517">
    <property type="component" value="Unassembled WGS sequence"/>
</dbReference>
<evidence type="ECO:0000256" key="1">
    <source>
        <dbReference type="SAM" id="SignalP"/>
    </source>
</evidence>
<dbReference type="STRING" id="32040.SAMN04489710_11230"/>
<dbReference type="PANTHER" id="PTHR37957">
    <property type="entry name" value="BLR7070 PROTEIN"/>
    <property type="match status" value="1"/>
</dbReference>
<keyword evidence="1" id="KW-0732">Signal</keyword>
<name>A0A1I1X9C4_9BURK</name>
<dbReference type="Pfam" id="PF13449">
    <property type="entry name" value="Phytase-like"/>
    <property type="match status" value="1"/>
</dbReference>
<dbReference type="OrthoDB" id="9798539at2"/>
<evidence type="ECO:0000313" key="4">
    <source>
        <dbReference type="Proteomes" id="UP000199517"/>
    </source>
</evidence>
<dbReference type="SUPFAM" id="SSF63829">
    <property type="entry name" value="Calcium-dependent phosphotriesterase"/>
    <property type="match status" value="1"/>
</dbReference>
<feature type="signal peptide" evidence="1">
    <location>
        <begin position="1"/>
        <end position="21"/>
    </location>
</feature>
<gene>
    <name evidence="3" type="ORF">SAMN04489710_11230</name>
</gene>
<evidence type="ECO:0000259" key="2">
    <source>
        <dbReference type="Pfam" id="PF13449"/>
    </source>
</evidence>
<dbReference type="EMBL" id="FOMQ01000012">
    <property type="protein sequence ID" value="SFE03218.1"/>
    <property type="molecule type" value="Genomic_DNA"/>
</dbReference>
<feature type="domain" description="Phytase-like" evidence="2">
    <location>
        <begin position="50"/>
        <end position="361"/>
    </location>
</feature>
<proteinExistence type="predicted"/>
<protein>
    <submittedName>
        <fullName evidence="3">Esterase-like activity of phytase</fullName>
    </submittedName>
</protein>